<comment type="catalytic activity">
    <reaction evidence="5">
        <text>an R-cob(III)alamin(out) + ATP + H2O = an R-cob(III)alamin(in) + ADP + phosphate + H(+)</text>
        <dbReference type="Rhea" id="RHEA:17873"/>
        <dbReference type="ChEBI" id="CHEBI:15377"/>
        <dbReference type="ChEBI" id="CHEBI:15378"/>
        <dbReference type="ChEBI" id="CHEBI:30616"/>
        <dbReference type="ChEBI" id="CHEBI:43474"/>
        <dbReference type="ChEBI" id="CHEBI:140785"/>
        <dbReference type="ChEBI" id="CHEBI:456216"/>
        <dbReference type="EC" id="7.6.2.8"/>
    </reaction>
</comment>
<gene>
    <name evidence="12" type="ORF">ACFO9K_04635</name>
</gene>
<keyword evidence="4" id="KW-1278">Translocase</keyword>
<dbReference type="Gene3D" id="3.40.50.300">
    <property type="entry name" value="P-loop containing nucleotide triphosphate hydrolases"/>
    <property type="match status" value="1"/>
</dbReference>
<organism evidence="12 13">
    <name type="scientific">Halorussus aquaticus</name>
    <dbReference type="NCBI Taxonomy" id="2953748"/>
    <lineage>
        <taxon>Archaea</taxon>
        <taxon>Methanobacteriati</taxon>
        <taxon>Methanobacteriota</taxon>
        <taxon>Stenosarchaea group</taxon>
        <taxon>Halobacteria</taxon>
        <taxon>Halobacteriales</taxon>
        <taxon>Haladaptataceae</taxon>
        <taxon>Halorussus</taxon>
    </lineage>
</organism>
<dbReference type="SMART" id="SM00382">
    <property type="entry name" value="AAA"/>
    <property type="match status" value="1"/>
</dbReference>
<keyword evidence="13" id="KW-1185">Reference proteome</keyword>
<dbReference type="EMBL" id="JBHSHT010000001">
    <property type="protein sequence ID" value="MFC4823541.1"/>
    <property type="molecule type" value="Genomic_DNA"/>
</dbReference>
<protein>
    <recommendedName>
        <fullName evidence="9">Cobalamin import ATP-binding protein BtuD</fullName>
        <ecNumber evidence="8">7.6.2.8</ecNumber>
    </recommendedName>
    <alternativeName>
        <fullName evidence="10">Vitamin B12-transporting ATPase</fullName>
    </alternativeName>
</protein>
<dbReference type="PROSITE" id="PS00211">
    <property type="entry name" value="ABC_TRANSPORTER_1"/>
    <property type="match status" value="1"/>
</dbReference>
<comment type="function">
    <text evidence="6">Required for corrinoid utilization. Probably part of the ABC transporter complex BtuCDF involved in cobalamin (vitamin B12) import. Probably responsible for energy coupling to the transport system.</text>
</comment>
<evidence type="ECO:0000256" key="4">
    <source>
        <dbReference type="ARBA" id="ARBA00022967"/>
    </source>
</evidence>
<dbReference type="InterPro" id="IPR017871">
    <property type="entry name" value="ABC_transporter-like_CS"/>
</dbReference>
<evidence type="ECO:0000313" key="13">
    <source>
        <dbReference type="Proteomes" id="UP001595945"/>
    </source>
</evidence>
<comment type="subunit">
    <text evidence="7">The complex is composed of two ATP-binding proteins (BtuD), two transmembrane proteins (BtuC) and a solute-binding protein (BtuF).</text>
</comment>
<dbReference type="EC" id="7.6.2.8" evidence="8"/>
<sequence length="425" mass="44994">MIEIDGVAVELGENSILDGVTTAVEDGQFVGLVGPNGAGKTTLLRTINGVVELDRGEVRVGGDPVASLSSKETSRRVAVVPQDTTLSFDFPVEEVVAMGRHPYRSRFSGGGADSADGPSDRERVVAAMERTEVTAFADRSITAVSGGERQRVLLARALAQDTPALLLDEPTASLDINHQVRTLELVRELVDEDDKTVVAAIHDLNLAAHYCDELRLLSGGRIRASGDPETVLAEDHLEAAFDTRAVVSSHPVTGSTYVTALPERPVEREGRVHVVGGGGTVSRLLYVLSAAGYDVSVGALNEGDSDLETARSLGLDAVTEEPFAPVGDDARRAVESRVREADVTVLADVEVGVGNLANLRAARETDSVVVVEERSFAERNYAGSDAAALYRELCERGRVVGPDELLPAVEEAVDPPSERAGPATE</sequence>
<evidence type="ECO:0000256" key="5">
    <source>
        <dbReference type="ARBA" id="ARBA00050590"/>
    </source>
</evidence>
<evidence type="ECO:0000259" key="11">
    <source>
        <dbReference type="PROSITE" id="PS50893"/>
    </source>
</evidence>
<dbReference type="GeneID" id="73045406"/>
<dbReference type="PANTHER" id="PTHR42794:SF1">
    <property type="entry name" value="HEMIN IMPORT ATP-BINDING PROTEIN HMUV"/>
    <property type="match status" value="1"/>
</dbReference>
<evidence type="ECO:0000256" key="6">
    <source>
        <dbReference type="ARBA" id="ARBA00058960"/>
    </source>
</evidence>
<dbReference type="GO" id="GO:0005524">
    <property type="term" value="F:ATP binding"/>
    <property type="evidence" value="ECO:0007669"/>
    <property type="project" value="UniProtKB-KW"/>
</dbReference>
<dbReference type="GO" id="GO:0015420">
    <property type="term" value="F:ABC-type vitamin B12 transporter activity"/>
    <property type="evidence" value="ECO:0007669"/>
    <property type="project" value="UniProtKB-EC"/>
</dbReference>
<dbReference type="RefSeq" id="WP_254266992.1">
    <property type="nucleotide sequence ID" value="NZ_CP100400.1"/>
</dbReference>
<comment type="caution">
    <text evidence="12">The sequence shown here is derived from an EMBL/GenBank/DDBJ whole genome shotgun (WGS) entry which is preliminary data.</text>
</comment>
<evidence type="ECO:0000313" key="12">
    <source>
        <dbReference type="EMBL" id="MFC4823541.1"/>
    </source>
</evidence>
<keyword evidence="1" id="KW-0813">Transport</keyword>
<dbReference type="CDD" id="cd03214">
    <property type="entry name" value="ABC_Iron-Siderophores_B12_Hemin"/>
    <property type="match status" value="1"/>
</dbReference>
<dbReference type="InterPro" id="IPR003439">
    <property type="entry name" value="ABC_transporter-like_ATP-bd"/>
</dbReference>
<evidence type="ECO:0000256" key="1">
    <source>
        <dbReference type="ARBA" id="ARBA00022448"/>
    </source>
</evidence>
<dbReference type="SUPFAM" id="SSF52540">
    <property type="entry name" value="P-loop containing nucleoside triphosphate hydrolases"/>
    <property type="match status" value="1"/>
</dbReference>
<name>A0ABD5PYH7_9EURY</name>
<reference evidence="12 13" key="1">
    <citation type="journal article" date="2019" name="Int. J. Syst. Evol. Microbiol.">
        <title>The Global Catalogue of Microorganisms (GCM) 10K type strain sequencing project: providing services to taxonomists for standard genome sequencing and annotation.</title>
        <authorList>
            <consortium name="The Broad Institute Genomics Platform"/>
            <consortium name="The Broad Institute Genome Sequencing Center for Infectious Disease"/>
            <person name="Wu L."/>
            <person name="Ma J."/>
        </authorList>
    </citation>
    <scope>NUCLEOTIDE SEQUENCE [LARGE SCALE GENOMIC DNA]</scope>
    <source>
        <strain evidence="12 13">XZYJ18</strain>
    </source>
</reference>
<evidence type="ECO:0000256" key="7">
    <source>
        <dbReference type="ARBA" id="ARBA00064420"/>
    </source>
</evidence>
<proteinExistence type="predicted"/>
<keyword evidence="2" id="KW-0547">Nucleotide-binding</keyword>
<evidence type="ECO:0000256" key="8">
    <source>
        <dbReference type="ARBA" id="ARBA00066387"/>
    </source>
</evidence>
<evidence type="ECO:0000256" key="3">
    <source>
        <dbReference type="ARBA" id="ARBA00022840"/>
    </source>
</evidence>
<dbReference type="PROSITE" id="PS50893">
    <property type="entry name" value="ABC_TRANSPORTER_2"/>
    <property type="match status" value="1"/>
</dbReference>
<dbReference type="InterPro" id="IPR003593">
    <property type="entry name" value="AAA+_ATPase"/>
</dbReference>
<dbReference type="PANTHER" id="PTHR42794">
    <property type="entry name" value="HEMIN IMPORT ATP-BINDING PROTEIN HMUV"/>
    <property type="match status" value="1"/>
</dbReference>
<keyword evidence="3 12" id="KW-0067">ATP-binding</keyword>
<evidence type="ECO:0000256" key="2">
    <source>
        <dbReference type="ARBA" id="ARBA00022741"/>
    </source>
</evidence>
<dbReference type="Pfam" id="PF00005">
    <property type="entry name" value="ABC_tran"/>
    <property type="match status" value="1"/>
</dbReference>
<feature type="domain" description="ABC transporter" evidence="11">
    <location>
        <begin position="2"/>
        <end position="244"/>
    </location>
</feature>
<accession>A0ABD5PYH7</accession>
<evidence type="ECO:0000256" key="9">
    <source>
        <dbReference type="ARBA" id="ARBA00073649"/>
    </source>
</evidence>
<dbReference type="InterPro" id="IPR027417">
    <property type="entry name" value="P-loop_NTPase"/>
</dbReference>
<dbReference type="FunFam" id="3.40.50.300:FF:000134">
    <property type="entry name" value="Iron-enterobactin ABC transporter ATP-binding protein"/>
    <property type="match status" value="1"/>
</dbReference>
<dbReference type="AlphaFoldDB" id="A0ABD5PYH7"/>
<dbReference type="Proteomes" id="UP001595945">
    <property type="component" value="Unassembled WGS sequence"/>
</dbReference>
<evidence type="ECO:0000256" key="10">
    <source>
        <dbReference type="ARBA" id="ARBA00077139"/>
    </source>
</evidence>